<dbReference type="EMBL" id="CP077093">
    <property type="protein sequence ID" value="QXI26228.1"/>
    <property type="molecule type" value="Genomic_DNA"/>
</dbReference>
<dbReference type="AlphaFoldDB" id="A0A9E6PHK6"/>
<evidence type="ECO:0000313" key="2">
    <source>
        <dbReference type="Proteomes" id="UP000634530"/>
    </source>
</evidence>
<keyword evidence="2" id="KW-1185">Reference proteome</keyword>
<organism evidence="1 2">
    <name type="scientific">Pseudomonas vanderleydeniana</name>
    <dbReference type="NCBI Taxonomy" id="2745495"/>
    <lineage>
        <taxon>Bacteria</taxon>
        <taxon>Pseudomonadati</taxon>
        <taxon>Pseudomonadota</taxon>
        <taxon>Gammaproteobacteria</taxon>
        <taxon>Pseudomonadales</taxon>
        <taxon>Pseudomonadaceae</taxon>
        <taxon>Pseudomonas</taxon>
    </lineage>
</organism>
<sequence length="155" mass="18169">MEPDKEKIKIVAEVERLQNNMIYANLRCVEEDEALARSVTSTLLDQVSQMYPDMMDELEKLFVMAEKGMYVPDDPFLPDWGVNDMYLWISRPGMEHGHILLSNEYVEEFSEEYGQPQLFTTDQYRAAFKFWMEFQALCQLKGKENMVGEKVYGVI</sequence>
<protein>
    <submittedName>
        <fullName evidence="1">Uncharacterized protein</fullName>
    </submittedName>
</protein>
<proteinExistence type="predicted"/>
<dbReference type="RefSeq" id="WP_186678926.1">
    <property type="nucleotide sequence ID" value="NZ_CP077093.1"/>
</dbReference>
<dbReference type="KEGG" id="pvw:HU752_019960"/>
<name>A0A9E6PHK6_9PSED</name>
<gene>
    <name evidence="1" type="ORF">HU752_019960</name>
</gene>
<reference evidence="1 2" key="2">
    <citation type="journal article" date="2021" name="Microorganisms">
        <title>The Ever-Expanding Pseudomonas Genus: Description of 43 New Species and Partition of the Pseudomonas putida Group.</title>
        <authorList>
            <person name="Girard L."/>
            <person name="Lood C."/>
            <person name="Hofte M."/>
            <person name="Vandamme P."/>
            <person name="Rokni-Zadeh H."/>
            <person name="van Noort V."/>
            <person name="Lavigne R."/>
            <person name="De Mot R."/>
        </authorList>
    </citation>
    <scope>NUCLEOTIDE SEQUENCE [LARGE SCALE GENOMIC DNA]</scope>
    <source>
        <strain evidence="1 2">RW8P3</strain>
    </source>
</reference>
<evidence type="ECO:0000313" key="1">
    <source>
        <dbReference type="EMBL" id="QXI26228.1"/>
    </source>
</evidence>
<dbReference type="Proteomes" id="UP000634530">
    <property type="component" value="Chromosome"/>
</dbReference>
<accession>A0A9E6PHK6</accession>
<reference evidence="1 2" key="1">
    <citation type="journal article" date="2020" name="Microorganisms">
        <title>Reliable Identification of Environmental Pseudomonas Isolates Using the rpoD Gene.</title>
        <authorList>
            <consortium name="The Broad Institute Genome Sequencing Platform"/>
            <person name="Girard L."/>
            <person name="Lood C."/>
            <person name="Rokni-Zadeh H."/>
            <person name="van Noort V."/>
            <person name="Lavigne R."/>
            <person name="De Mot R."/>
        </authorList>
    </citation>
    <scope>NUCLEOTIDE SEQUENCE [LARGE SCALE GENOMIC DNA]</scope>
    <source>
        <strain evidence="1 2">RW8P3</strain>
    </source>
</reference>